<feature type="compositionally biased region" description="Basic and acidic residues" evidence="1">
    <location>
        <begin position="403"/>
        <end position="413"/>
    </location>
</feature>
<name>A0A6C0IQS5_9ZZZZ</name>
<feature type="compositionally biased region" description="Basic residues" evidence="1">
    <location>
        <begin position="450"/>
        <end position="459"/>
    </location>
</feature>
<sequence length="469" mass="51775">METIKITSEELPPNLSVVGANDLGTIKISGMMDEKKSVNFGPGADLLMNPNKASKKHVTSDIKLDDLNDVVSLNLNEDPKIPAKAARKDFMFAQTGPSINLKISEQGRSGSASSNSDRGSPPSILKNANTSSKVESKDGFKKFNNIPVNPTVVPKPMAAKSPQEALKEKFFYLRKLESLEKKGVTLSKKYSMDSPLAEMKGEFEMIKSESEKKSSVKFQGKMMMALVSGIEFLNQKFDPFDVKLDGWAEQINENVEEYDDIFAELHEKYASKATIAPEIKLLFMLGGSAAMVHMTNTMFKSSMPGMDDILKQNPDLMQQFTQAAVNTMGEQNPGFGNFMNMAMQDPPRGSPPGPPEEYRRSPPKMSAGFNTGRPDIGMSRGQPDFQDAENMESSFSSFPQRSKRPEMKGPKDLKDILSGLKTKTVKVNDNPNSVASVQELEELSNTSLGKVKKSRRKRSEKNSITLDLN</sequence>
<feature type="compositionally biased region" description="Low complexity" evidence="1">
    <location>
        <begin position="104"/>
        <end position="123"/>
    </location>
</feature>
<evidence type="ECO:0000256" key="1">
    <source>
        <dbReference type="SAM" id="MobiDB-lite"/>
    </source>
</evidence>
<dbReference type="AlphaFoldDB" id="A0A6C0IQS5"/>
<dbReference type="InterPro" id="IPR043910">
    <property type="entry name" value="DUF5767"/>
</dbReference>
<protein>
    <submittedName>
        <fullName evidence="3">Uncharacterized protein</fullName>
    </submittedName>
</protein>
<feature type="region of interest" description="Disordered" evidence="1">
    <location>
        <begin position="101"/>
        <end position="136"/>
    </location>
</feature>
<accession>A0A6C0IQS5</accession>
<dbReference type="EMBL" id="MN740679">
    <property type="protein sequence ID" value="QHS80424.1"/>
    <property type="molecule type" value="Genomic_DNA"/>
</dbReference>
<reference evidence="3" key="1">
    <citation type="journal article" date="2020" name="Nature">
        <title>Giant virus diversity and host interactions through global metagenomics.</title>
        <authorList>
            <person name="Schulz F."/>
            <person name="Roux S."/>
            <person name="Paez-Espino D."/>
            <person name="Jungbluth S."/>
            <person name="Walsh D.A."/>
            <person name="Denef V.J."/>
            <person name="McMahon K.D."/>
            <person name="Konstantinidis K.T."/>
            <person name="Eloe-Fadrosh E.A."/>
            <person name="Kyrpides N.C."/>
            <person name="Woyke T."/>
        </authorList>
    </citation>
    <scope>NUCLEOTIDE SEQUENCE</scope>
    <source>
        <strain evidence="3">GVMAG-M-3300024261-37</strain>
        <strain evidence="2">GVMAG-S-1039698-54</strain>
    </source>
</reference>
<feature type="region of interest" description="Disordered" evidence="1">
    <location>
        <begin position="448"/>
        <end position="469"/>
    </location>
</feature>
<dbReference type="Pfam" id="PF19071">
    <property type="entry name" value="DUF5767"/>
    <property type="match status" value="1"/>
</dbReference>
<feature type="region of interest" description="Disordered" evidence="1">
    <location>
        <begin position="342"/>
        <end position="413"/>
    </location>
</feature>
<evidence type="ECO:0000313" key="2">
    <source>
        <dbReference type="EMBL" id="QHS80424.1"/>
    </source>
</evidence>
<evidence type="ECO:0000313" key="3">
    <source>
        <dbReference type="EMBL" id="QHT94930.1"/>
    </source>
</evidence>
<dbReference type="EMBL" id="MN740232">
    <property type="protein sequence ID" value="QHT94930.1"/>
    <property type="molecule type" value="Genomic_DNA"/>
</dbReference>
<proteinExistence type="predicted"/>
<organism evidence="3">
    <name type="scientific">viral metagenome</name>
    <dbReference type="NCBI Taxonomy" id="1070528"/>
    <lineage>
        <taxon>unclassified sequences</taxon>
        <taxon>metagenomes</taxon>
        <taxon>organismal metagenomes</taxon>
    </lineage>
</organism>
<feature type="compositionally biased region" description="Polar residues" evidence="1">
    <location>
        <begin position="391"/>
        <end position="400"/>
    </location>
</feature>